<evidence type="ECO:0000259" key="12">
    <source>
        <dbReference type="PROSITE" id="PS50109"/>
    </source>
</evidence>
<keyword evidence="10 11" id="KW-0472">Membrane</keyword>
<keyword evidence="6 11" id="KW-0812">Transmembrane</keyword>
<evidence type="ECO:0000256" key="9">
    <source>
        <dbReference type="ARBA" id="ARBA00023012"/>
    </source>
</evidence>
<comment type="caution">
    <text evidence="14">The sequence shown here is derived from an EMBL/GenBank/DDBJ whole genome shotgun (WGS) entry which is preliminary data.</text>
</comment>
<dbReference type="InterPro" id="IPR005467">
    <property type="entry name" value="His_kinase_dom"/>
</dbReference>
<comment type="catalytic activity">
    <reaction evidence="1">
        <text>ATP + protein L-histidine = ADP + protein N-phospho-L-histidine.</text>
        <dbReference type="EC" id="2.7.13.3"/>
    </reaction>
</comment>
<dbReference type="PROSITE" id="PS50109">
    <property type="entry name" value="HIS_KIN"/>
    <property type="match status" value="1"/>
</dbReference>
<dbReference type="PANTHER" id="PTHR45436">
    <property type="entry name" value="SENSOR HISTIDINE KINASE YKOH"/>
    <property type="match status" value="1"/>
</dbReference>
<organism evidence="14 15">
    <name type="scientific">Dentiradicibacter hellwigii</name>
    <dbReference type="NCBI Taxonomy" id="3149053"/>
    <lineage>
        <taxon>Bacteria</taxon>
        <taxon>Pseudomonadati</taxon>
        <taxon>Pseudomonadota</taxon>
        <taxon>Betaproteobacteria</taxon>
        <taxon>Rhodocyclales</taxon>
        <taxon>Rhodocyclaceae</taxon>
        <taxon>Dentiradicibacter</taxon>
    </lineage>
</organism>
<reference evidence="15" key="1">
    <citation type="submission" date="2024-06" db="EMBL/GenBank/DDBJ databases">
        <title>Radixoralia hellwigii gen. nov., sp nov., isolated from a root canal in the human oral cavity.</title>
        <authorList>
            <person name="Bartsch S."/>
            <person name="Wittmer A."/>
            <person name="Schulz A.-K."/>
            <person name="Neumann-Schaal M."/>
            <person name="Wolf J."/>
            <person name="Gronow S."/>
            <person name="Tennert C."/>
            <person name="Haecker G."/>
            <person name="Cieplik F."/>
            <person name="Al-Ahmad A."/>
        </authorList>
    </citation>
    <scope>NUCLEOTIDE SEQUENCE [LARGE SCALE GENOMIC DNA]</scope>
    <source>
        <strain evidence="15">Wk13</strain>
    </source>
</reference>
<dbReference type="Pfam" id="PF00512">
    <property type="entry name" value="HisKA"/>
    <property type="match status" value="1"/>
</dbReference>
<feature type="transmembrane region" description="Helical" evidence="11">
    <location>
        <begin position="148"/>
        <end position="170"/>
    </location>
</feature>
<dbReference type="InterPro" id="IPR036890">
    <property type="entry name" value="HATPase_C_sf"/>
</dbReference>
<dbReference type="CDD" id="cd00075">
    <property type="entry name" value="HATPase"/>
    <property type="match status" value="1"/>
</dbReference>
<evidence type="ECO:0000256" key="1">
    <source>
        <dbReference type="ARBA" id="ARBA00000085"/>
    </source>
</evidence>
<keyword evidence="8 11" id="KW-1133">Transmembrane helix</keyword>
<keyword evidence="4" id="KW-0597">Phosphoprotein</keyword>
<dbReference type="SUPFAM" id="SSF47384">
    <property type="entry name" value="Homodimeric domain of signal transducing histidine kinase"/>
    <property type="match status" value="1"/>
</dbReference>
<feature type="domain" description="HAMP" evidence="13">
    <location>
        <begin position="171"/>
        <end position="223"/>
    </location>
</feature>
<dbReference type="InterPro" id="IPR050428">
    <property type="entry name" value="TCS_sensor_his_kinase"/>
</dbReference>
<proteinExistence type="predicted"/>
<keyword evidence="7" id="KW-0418">Kinase</keyword>
<dbReference type="PRINTS" id="PR00344">
    <property type="entry name" value="BCTRLSENSOR"/>
</dbReference>
<keyword evidence="9" id="KW-0902">Two-component regulatory system</keyword>
<dbReference type="RefSeq" id="WP_418891983.1">
    <property type="nucleotide sequence ID" value="NZ_JBEUWX010000003.1"/>
</dbReference>
<dbReference type="PANTHER" id="PTHR45436:SF15">
    <property type="entry name" value="SENSOR HISTIDINE KINASE CUSS"/>
    <property type="match status" value="1"/>
</dbReference>
<evidence type="ECO:0000256" key="3">
    <source>
        <dbReference type="ARBA" id="ARBA00012438"/>
    </source>
</evidence>
<feature type="domain" description="Histidine kinase" evidence="12">
    <location>
        <begin position="231"/>
        <end position="443"/>
    </location>
</feature>
<dbReference type="InterPro" id="IPR003660">
    <property type="entry name" value="HAMP_dom"/>
</dbReference>
<evidence type="ECO:0000313" key="15">
    <source>
        <dbReference type="Proteomes" id="UP001574673"/>
    </source>
</evidence>
<keyword evidence="5" id="KW-0808">Transferase</keyword>
<evidence type="ECO:0000256" key="4">
    <source>
        <dbReference type="ARBA" id="ARBA00022553"/>
    </source>
</evidence>
<dbReference type="SMART" id="SM00388">
    <property type="entry name" value="HisKA"/>
    <property type="match status" value="1"/>
</dbReference>
<dbReference type="GO" id="GO:0005524">
    <property type="term" value="F:ATP binding"/>
    <property type="evidence" value="ECO:0007669"/>
    <property type="project" value="UniProtKB-KW"/>
</dbReference>
<dbReference type="EC" id="2.7.13.3" evidence="3"/>
<dbReference type="PROSITE" id="PS50885">
    <property type="entry name" value="HAMP"/>
    <property type="match status" value="1"/>
</dbReference>
<dbReference type="EMBL" id="JBEUWX010000003">
    <property type="protein sequence ID" value="MFA9950891.1"/>
    <property type="molecule type" value="Genomic_DNA"/>
</dbReference>
<sequence>MDGCKERLKHSIYFRLALALSAAIVSMALVAGAFSFYSAFEEAHELQDDMLSQVAAFVQNQPAAALALMELNGKRDDDDSDLVIQLLAPRGKAAKRSLPIPDHLKDGKHTLKLRGDTYRVLIRTLRDGQRIAVAQETEVRDEIAQDSAFLTVLPLLILAPTLLLVVTYLLRKMLRPVAQLAAEVDARNEQALHPLQTVNLSSEIQPFVNAINRLLGRVGEAMESQRRFVADAAHELRSPLTALSLQAERLNAAEMSDEARQRLATLRQGIERGRKLLEQLLSLARAQSAVPAPAQAVSVRGVYRRVLEDLLPLAEAKSLDIGMVDGPDARVLAHEMDLFTLVRNLADNAIRYTPDGGRVDLSVRQAGRQVILEVEDNGVGIPAAERERVLDPFYRVLGSGQTGSGLGLSIVQAIAQRLGARLELGDATQFPKGLKVRLVFESA</sequence>
<dbReference type="SMART" id="SM00387">
    <property type="entry name" value="HATPase_c"/>
    <property type="match status" value="1"/>
</dbReference>
<dbReference type="InterPro" id="IPR036097">
    <property type="entry name" value="HisK_dim/P_sf"/>
</dbReference>
<dbReference type="InterPro" id="IPR003594">
    <property type="entry name" value="HATPase_dom"/>
</dbReference>
<evidence type="ECO:0000256" key="7">
    <source>
        <dbReference type="ARBA" id="ARBA00022777"/>
    </source>
</evidence>
<evidence type="ECO:0000256" key="5">
    <source>
        <dbReference type="ARBA" id="ARBA00022679"/>
    </source>
</evidence>
<dbReference type="Pfam" id="PF02518">
    <property type="entry name" value="HATPase_c"/>
    <property type="match status" value="1"/>
</dbReference>
<evidence type="ECO:0000256" key="2">
    <source>
        <dbReference type="ARBA" id="ARBA00004141"/>
    </source>
</evidence>
<feature type="transmembrane region" description="Helical" evidence="11">
    <location>
        <begin position="12"/>
        <end position="40"/>
    </location>
</feature>
<keyword evidence="14" id="KW-0067">ATP-binding</keyword>
<accession>A0ABV4UGY2</accession>
<evidence type="ECO:0000256" key="6">
    <source>
        <dbReference type="ARBA" id="ARBA00022692"/>
    </source>
</evidence>
<dbReference type="SUPFAM" id="SSF55874">
    <property type="entry name" value="ATPase domain of HSP90 chaperone/DNA topoisomerase II/histidine kinase"/>
    <property type="match status" value="1"/>
</dbReference>
<name>A0ABV4UGY2_9RHOO</name>
<dbReference type="InterPro" id="IPR004358">
    <property type="entry name" value="Sig_transdc_His_kin-like_C"/>
</dbReference>
<protein>
    <recommendedName>
        <fullName evidence="3">histidine kinase</fullName>
        <ecNumber evidence="3">2.7.13.3</ecNumber>
    </recommendedName>
</protein>
<evidence type="ECO:0000256" key="10">
    <source>
        <dbReference type="ARBA" id="ARBA00023136"/>
    </source>
</evidence>
<dbReference type="Proteomes" id="UP001574673">
    <property type="component" value="Unassembled WGS sequence"/>
</dbReference>
<gene>
    <name evidence="14" type="ORF">ABCS64_11245</name>
</gene>
<evidence type="ECO:0000259" key="13">
    <source>
        <dbReference type="PROSITE" id="PS50885"/>
    </source>
</evidence>
<keyword evidence="14" id="KW-0547">Nucleotide-binding</keyword>
<evidence type="ECO:0000313" key="14">
    <source>
        <dbReference type="EMBL" id="MFA9950891.1"/>
    </source>
</evidence>
<keyword evidence="15" id="KW-1185">Reference proteome</keyword>
<dbReference type="CDD" id="cd00082">
    <property type="entry name" value="HisKA"/>
    <property type="match status" value="1"/>
</dbReference>
<dbReference type="Gene3D" id="1.10.287.130">
    <property type="match status" value="1"/>
</dbReference>
<dbReference type="Gene3D" id="3.30.565.10">
    <property type="entry name" value="Histidine kinase-like ATPase, C-terminal domain"/>
    <property type="match status" value="1"/>
</dbReference>
<comment type="subcellular location">
    <subcellularLocation>
        <location evidence="2">Membrane</location>
        <topology evidence="2">Multi-pass membrane protein</topology>
    </subcellularLocation>
</comment>
<evidence type="ECO:0000256" key="11">
    <source>
        <dbReference type="SAM" id="Phobius"/>
    </source>
</evidence>
<dbReference type="InterPro" id="IPR003661">
    <property type="entry name" value="HisK_dim/P_dom"/>
</dbReference>
<evidence type="ECO:0000256" key="8">
    <source>
        <dbReference type="ARBA" id="ARBA00022989"/>
    </source>
</evidence>